<dbReference type="EMBL" id="LAXD01000001">
    <property type="protein sequence ID" value="KWX02284.1"/>
    <property type="molecule type" value="Genomic_DNA"/>
</dbReference>
<evidence type="ECO:0000313" key="3">
    <source>
        <dbReference type="Proteomes" id="UP000070188"/>
    </source>
</evidence>
<feature type="domain" description="NADP-dependent oxidoreductase" evidence="1">
    <location>
        <begin position="30"/>
        <end position="81"/>
    </location>
</feature>
<evidence type="ECO:0000259" key="1">
    <source>
        <dbReference type="Pfam" id="PF00248"/>
    </source>
</evidence>
<organism evidence="2 3">
    <name type="scientific">Carbonactinospora thermoautotrophica</name>
    <dbReference type="NCBI Taxonomy" id="1469144"/>
    <lineage>
        <taxon>Bacteria</taxon>
        <taxon>Bacillati</taxon>
        <taxon>Actinomycetota</taxon>
        <taxon>Actinomycetes</taxon>
        <taxon>Kitasatosporales</taxon>
        <taxon>Carbonactinosporaceae</taxon>
        <taxon>Carbonactinospora</taxon>
    </lineage>
</organism>
<accession>A0A132MWT5</accession>
<proteinExistence type="predicted"/>
<dbReference type="InterPro" id="IPR023210">
    <property type="entry name" value="NADP_OxRdtase_dom"/>
</dbReference>
<name>A0A132MWT5_9ACTN</name>
<dbReference type="SUPFAM" id="SSF51430">
    <property type="entry name" value="NAD(P)-linked oxidoreductase"/>
    <property type="match status" value="1"/>
</dbReference>
<dbReference type="Gene3D" id="3.20.20.100">
    <property type="entry name" value="NADP-dependent oxidoreductase domain"/>
    <property type="match status" value="1"/>
</dbReference>
<reference evidence="3" key="1">
    <citation type="submission" date="2015-04" db="EMBL/GenBank/DDBJ databases">
        <title>Physiological reanalysis, assessment of diazotrophy, and genome sequences of multiple isolates of Streptomyces thermoautotrophicus.</title>
        <authorList>
            <person name="MacKellar D.C."/>
            <person name="Lieber L."/>
            <person name="Norman J."/>
            <person name="Bolger A."/>
            <person name="Tobin C."/>
            <person name="Murray J.W."/>
            <person name="Chang R."/>
            <person name="Ford T."/>
            <person name="Nguyen P.Q."/>
            <person name="Woodward J."/>
            <person name="Permingeat H."/>
            <person name="Joshi N.S."/>
            <person name="Silver P.A."/>
            <person name="Usadel B."/>
            <person name="Rutherford A.W."/>
            <person name="Friesen M."/>
            <person name="Prell J."/>
        </authorList>
    </citation>
    <scope>NUCLEOTIDE SEQUENCE [LARGE SCALE GENOMIC DNA]</scope>
    <source>
        <strain evidence="3">H1</strain>
    </source>
</reference>
<protein>
    <submittedName>
        <fullName evidence="2">Aldo/keto reductase</fullName>
    </submittedName>
</protein>
<evidence type="ECO:0000313" key="2">
    <source>
        <dbReference type="EMBL" id="KWX02284.1"/>
    </source>
</evidence>
<keyword evidence="3" id="KW-1185">Reference proteome</keyword>
<gene>
    <name evidence="2" type="ORF">LI90_3327</name>
</gene>
<dbReference type="Pfam" id="PF00248">
    <property type="entry name" value="Aldo_ket_red"/>
    <property type="match status" value="1"/>
</dbReference>
<dbReference type="Proteomes" id="UP000070188">
    <property type="component" value="Unassembled WGS sequence"/>
</dbReference>
<dbReference type="PATRIC" id="fig|1469144.10.peg.3578"/>
<sequence length="112" mass="12494">MRKRRFTPAALRLIDAELVPLRERFGPRPEDLARVVLRYCLQRADNAAVLVGFTTPEQVEANFTGLGEPLSAEDLEFVREHMGTLRQALDATGEVFTDEVAAPTIGVGRDER</sequence>
<comment type="caution">
    <text evidence="2">The sequence shown here is derived from an EMBL/GenBank/DDBJ whole genome shotgun (WGS) entry which is preliminary data.</text>
</comment>
<dbReference type="InterPro" id="IPR036812">
    <property type="entry name" value="NAD(P)_OxRdtase_dom_sf"/>
</dbReference>
<dbReference type="AlphaFoldDB" id="A0A132MWT5"/>
<dbReference type="STRING" id="1469144.LI90_3327"/>